<name>A0A0M3JF20_ANISI</name>
<protein>
    <submittedName>
        <fullName evidence="1">Beta-1,3-glucosyltransferase (inferred by orthology to a human protein)</fullName>
    </submittedName>
</protein>
<sequence>LFSYIFSPTIIHHFYGYDQVSNREAPFLYPDFAGGLAISSALFQQLHRTSSNHQRATDFSIDPKHEFARMVFETADGITLTDTHRFCLLHNEANDCITRYIEPTYEYFA</sequence>
<proteinExistence type="predicted"/>
<evidence type="ECO:0000313" key="1">
    <source>
        <dbReference type="WBParaSite" id="ASIM_0000621901-mRNA-1"/>
    </source>
</evidence>
<organism evidence="1">
    <name type="scientific">Anisakis simplex</name>
    <name type="common">Herring worm</name>
    <dbReference type="NCBI Taxonomy" id="6269"/>
    <lineage>
        <taxon>Eukaryota</taxon>
        <taxon>Metazoa</taxon>
        <taxon>Ecdysozoa</taxon>
        <taxon>Nematoda</taxon>
        <taxon>Chromadorea</taxon>
        <taxon>Rhabditida</taxon>
        <taxon>Spirurina</taxon>
        <taxon>Ascaridomorpha</taxon>
        <taxon>Ascaridoidea</taxon>
        <taxon>Anisakidae</taxon>
        <taxon>Anisakis</taxon>
        <taxon>Anisakis simplex complex</taxon>
    </lineage>
</organism>
<dbReference type="WBParaSite" id="ASIM_0000621901-mRNA-1">
    <property type="protein sequence ID" value="ASIM_0000621901-mRNA-1"/>
    <property type="gene ID" value="ASIM_0000621901"/>
</dbReference>
<accession>A0A0M3JF20</accession>
<dbReference type="AlphaFoldDB" id="A0A0M3JF20"/>
<reference evidence="1" key="1">
    <citation type="submission" date="2017-02" db="UniProtKB">
        <authorList>
            <consortium name="WormBaseParasite"/>
        </authorList>
    </citation>
    <scope>IDENTIFICATION</scope>
</reference>